<feature type="compositionally biased region" description="Polar residues" evidence="2">
    <location>
        <begin position="726"/>
        <end position="737"/>
    </location>
</feature>
<dbReference type="PROSITE" id="PS50238">
    <property type="entry name" value="RHOGAP"/>
    <property type="match status" value="1"/>
</dbReference>
<dbReference type="InterPro" id="IPR008936">
    <property type="entry name" value="Rho_GTPase_activation_prot"/>
</dbReference>
<feature type="compositionally biased region" description="Low complexity" evidence="2">
    <location>
        <begin position="433"/>
        <end position="447"/>
    </location>
</feature>
<organism evidence="4 5">
    <name type="scientific">Thyridium curvatum</name>
    <dbReference type="NCBI Taxonomy" id="1093900"/>
    <lineage>
        <taxon>Eukaryota</taxon>
        <taxon>Fungi</taxon>
        <taxon>Dikarya</taxon>
        <taxon>Ascomycota</taxon>
        <taxon>Pezizomycotina</taxon>
        <taxon>Sordariomycetes</taxon>
        <taxon>Sordariomycetidae</taxon>
        <taxon>Thyridiales</taxon>
        <taxon>Thyridiaceae</taxon>
        <taxon>Thyridium</taxon>
    </lineage>
</organism>
<dbReference type="InterPro" id="IPR000198">
    <property type="entry name" value="RhoGAP_dom"/>
</dbReference>
<dbReference type="GeneID" id="41976976"/>
<feature type="compositionally biased region" description="Basic and acidic residues" evidence="2">
    <location>
        <begin position="851"/>
        <end position="860"/>
    </location>
</feature>
<dbReference type="STRING" id="1093900.A0A507AXD4"/>
<feature type="compositionally biased region" description="Basic and acidic residues" evidence="2">
    <location>
        <begin position="696"/>
        <end position="706"/>
    </location>
</feature>
<feature type="compositionally biased region" description="Polar residues" evidence="2">
    <location>
        <begin position="622"/>
        <end position="640"/>
    </location>
</feature>
<dbReference type="GO" id="GO:0005096">
    <property type="term" value="F:GTPase activator activity"/>
    <property type="evidence" value="ECO:0007669"/>
    <property type="project" value="UniProtKB-KW"/>
</dbReference>
<feature type="compositionally biased region" description="Pro residues" evidence="2">
    <location>
        <begin position="901"/>
        <end position="910"/>
    </location>
</feature>
<evidence type="ECO:0000256" key="2">
    <source>
        <dbReference type="SAM" id="MobiDB-lite"/>
    </source>
</evidence>
<accession>A0A507AXD4</accession>
<dbReference type="InParanoid" id="A0A507AXD4"/>
<keyword evidence="1" id="KW-0343">GTPase activation</keyword>
<sequence>MTSAGHPPNHPQPPAQANSHPQPAATQPQAASPPSKRDLKSWWKGFKLASKNVEQNGTDPFTSSSDTDTDTGTHPHHQAGTQGGNAQHDQSTSSFFHNILKPEDEDAQARGDQQSSDGSPPAKFCRRSKGLCRPARLILAPLSKAIKKLKKLKKLKKTKTKTSTTEPTRPQGIFGVPLRQSITYANVAISLIDSNGKSYIYGYVPIVVAKCGVFLKEKATGVEGIFRLSGSEKRIKELKAAFDSPDRYGKGLVWDGYTVHDAANVLRRYLNDLPEPVVPLDLYERFREPLRGATKQAVGDAEGPQFVDNFDMKAAIVKYQHLITELPPLNRQLLLYILDLLAVFAAKSDENRMNSQNLAAIFQPGMLSHPTHAMAPEEYRLNQCVIIFLIENQDHFLIGMQGTAADEQTVQAVQQGTPPANAPATPVVARTSGIVRSSSSASAGAESVAREGKIRRNRSTSSRHSRQSNGAPSPGSPALTATPSSGLGRSNTVPSKKSPAIGSGRFQRRHDQTSSPVAPLTPIAQSHMPATPTVQEVTTPPETQPDPQQVFSPAAADASSRLAAQAGLPAKVPEKQFLEPTPEVATPSKERKLQNLFQRSPGNDGDSRQPNKLRKKRLPGSANPSAQSSTASLPRSTGPSPSAEIRDPMDSLDAASSSVQHQPYPEMKSASETPSEPTPRASQIPATSTPPAPTEAAHEPPAHEHAASSGSLHPASAEQLLRSKRSPPTSLHSSFNEGSDMDQVDETLAPSERSEPEKEKRRLWRLSRRKEDTTHPSVTSQPQSSQQALGANTHAEISTSSVGSTGYKARSFTGESSDPATLMTAEGQSSQDSTKDGREDSRGLTGWIKNKYREAKDHSRTKSPPADRPSLGSNILPSRGKSFDLTRKAEEEKAEAQPEAPSAPAPPPPQ</sequence>
<evidence type="ECO:0000313" key="4">
    <source>
        <dbReference type="EMBL" id="TPX08950.1"/>
    </source>
</evidence>
<feature type="compositionally biased region" description="Low complexity" evidence="2">
    <location>
        <begin position="775"/>
        <end position="787"/>
    </location>
</feature>
<feature type="region of interest" description="Disordered" evidence="2">
    <location>
        <begin position="105"/>
        <end position="127"/>
    </location>
</feature>
<feature type="compositionally biased region" description="Basic residues" evidence="2">
    <location>
        <begin position="455"/>
        <end position="466"/>
    </location>
</feature>
<dbReference type="GO" id="GO:0060237">
    <property type="term" value="P:regulation of fungal-type cell wall organization"/>
    <property type="evidence" value="ECO:0007669"/>
    <property type="project" value="TreeGrafter"/>
</dbReference>
<dbReference type="RefSeq" id="XP_030990661.1">
    <property type="nucleotide sequence ID" value="XM_031144504.1"/>
</dbReference>
<feature type="region of interest" description="Disordered" evidence="2">
    <location>
        <begin position="433"/>
        <end position="910"/>
    </location>
</feature>
<feature type="compositionally biased region" description="Low complexity" evidence="2">
    <location>
        <begin position="531"/>
        <end position="566"/>
    </location>
</feature>
<dbReference type="SUPFAM" id="SSF48350">
    <property type="entry name" value="GTPase activation domain, GAP"/>
    <property type="match status" value="1"/>
</dbReference>
<dbReference type="InterPro" id="IPR051025">
    <property type="entry name" value="RhoGAP"/>
</dbReference>
<dbReference type="Gene3D" id="1.10.555.10">
    <property type="entry name" value="Rho GTPase activation protein"/>
    <property type="match status" value="1"/>
</dbReference>
<proteinExistence type="predicted"/>
<dbReference type="SMART" id="SM00324">
    <property type="entry name" value="RhoGAP"/>
    <property type="match status" value="1"/>
</dbReference>
<feature type="compositionally biased region" description="Basic and acidic residues" evidence="2">
    <location>
        <begin position="881"/>
        <end position="896"/>
    </location>
</feature>
<feature type="compositionally biased region" description="Polar residues" evidence="2">
    <location>
        <begin position="795"/>
        <end position="804"/>
    </location>
</feature>
<feature type="domain" description="Rho-GAP" evidence="3">
    <location>
        <begin position="189"/>
        <end position="397"/>
    </location>
</feature>
<feature type="compositionally biased region" description="Basic and acidic residues" evidence="2">
    <location>
        <begin position="833"/>
        <end position="842"/>
    </location>
</feature>
<feature type="compositionally biased region" description="Low complexity" evidence="2">
    <location>
        <begin position="15"/>
        <end position="34"/>
    </location>
</feature>
<protein>
    <recommendedName>
        <fullName evidence="3">Rho-GAP domain-containing protein</fullName>
    </recommendedName>
</protein>
<dbReference type="AlphaFoldDB" id="A0A507AXD4"/>
<dbReference type="PANTHER" id="PTHR15228:SF25">
    <property type="entry name" value="F-BAR DOMAIN-CONTAINING PROTEIN"/>
    <property type="match status" value="1"/>
</dbReference>
<feature type="compositionally biased region" description="Polar residues" evidence="2">
    <location>
        <begin position="479"/>
        <end position="495"/>
    </location>
</feature>
<dbReference type="CDD" id="cd04396">
    <property type="entry name" value="RhoGAP_fSAC7_BAG7"/>
    <property type="match status" value="1"/>
</dbReference>
<feature type="region of interest" description="Disordered" evidence="2">
    <location>
        <begin position="1"/>
        <end position="90"/>
    </location>
</feature>
<dbReference type="EMBL" id="SKBQ01000070">
    <property type="protein sequence ID" value="TPX08950.1"/>
    <property type="molecule type" value="Genomic_DNA"/>
</dbReference>
<dbReference type="OrthoDB" id="3196451at2759"/>
<dbReference type="PANTHER" id="PTHR15228">
    <property type="entry name" value="SPERMATHECAL PHYSIOLOGY VARIANT"/>
    <property type="match status" value="1"/>
</dbReference>
<reference evidence="4 5" key="1">
    <citation type="submission" date="2019-06" db="EMBL/GenBank/DDBJ databases">
        <title>Draft genome sequence of the filamentous fungus Phialemoniopsis curvata isolated from diesel fuel.</title>
        <authorList>
            <person name="Varaljay V.A."/>
            <person name="Lyon W.J."/>
            <person name="Crouch A.L."/>
            <person name="Drake C.E."/>
            <person name="Hollomon J.M."/>
            <person name="Nadeau L.J."/>
            <person name="Nunn H.S."/>
            <person name="Stevenson B.S."/>
            <person name="Bojanowski C.L."/>
            <person name="Crookes-Goodson W.J."/>
        </authorList>
    </citation>
    <scope>NUCLEOTIDE SEQUENCE [LARGE SCALE GENOMIC DNA]</scope>
    <source>
        <strain evidence="4 5">D216</strain>
    </source>
</reference>
<evidence type="ECO:0000259" key="3">
    <source>
        <dbReference type="PROSITE" id="PS50238"/>
    </source>
</evidence>
<dbReference type="Pfam" id="PF00620">
    <property type="entry name" value="RhoGAP"/>
    <property type="match status" value="1"/>
</dbReference>
<comment type="caution">
    <text evidence="4">The sequence shown here is derived from an EMBL/GenBank/DDBJ whole genome shotgun (WGS) entry which is preliminary data.</text>
</comment>
<dbReference type="Proteomes" id="UP000319257">
    <property type="component" value="Unassembled WGS sequence"/>
</dbReference>
<name>A0A507AXD4_9PEZI</name>
<dbReference type="GO" id="GO:0005938">
    <property type="term" value="C:cell cortex"/>
    <property type="evidence" value="ECO:0007669"/>
    <property type="project" value="TreeGrafter"/>
</dbReference>
<feature type="compositionally biased region" description="Low complexity" evidence="2">
    <location>
        <begin position="57"/>
        <end position="72"/>
    </location>
</feature>
<evidence type="ECO:0000313" key="5">
    <source>
        <dbReference type="Proteomes" id="UP000319257"/>
    </source>
</evidence>
<gene>
    <name evidence="4" type="ORF">E0L32_009529</name>
</gene>
<dbReference type="GO" id="GO:0007165">
    <property type="term" value="P:signal transduction"/>
    <property type="evidence" value="ECO:0007669"/>
    <property type="project" value="InterPro"/>
</dbReference>
<evidence type="ECO:0000256" key="1">
    <source>
        <dbReference type="ARBA" id="ARBA00022468"/>
    </source>
</evidence>
<keyword evidence="5" id="KW-1185">Reference proteome</keyword>